<dbReference type="GO" id="GO:0006400">
    <property type="term" value="P:tRNA modification"/>
    <property type="evidence" value="ECO:0007669"/>
    <property type="project" value="InterPro"/>
</dbReference>
<dbReference type="SUPFAM" id="SSF51713">
    <property type="entry name" value="tRNA-guanine transglycosylase"/>
    <property type="match status" value="1"/>
</dbReference>
<evidence type="ECO:0000313" key="3">
    <source>
        <dbReference type="Proteomes" id="UP000031549"/>
    </source>
</evidence>
<feature type="domain" description="DUF6884" evidence="1">
    <location>
        <begin position="300"/>
        <end position="428"/>
    </location>
</feature>
<evidence type="ECO:0000259" key="1">
    <source>
        <dbReference type="Pfam" id="PF21818"/>
    </source>
</evidence>
<proteinExistence type="predicted"/>
<dbReference type="Pfam" id="PF21818">
    <property type="entry name" value="DUF6884"/>
    <property type="match status" value="1"/>
</dbReference>
<comment type="caution">
    <text evidence="2">The sequence shown here is derived from an EMBL/GenBank/DDBJ whole genome shotgun (WGS) entry which is preliminary data.</text>
</comment>
<organism evidence="2 3">
    <name type="scientific">Hassallia byssoidea VB512170</name>
    <dbReference type="NCBI Taxonomy" id="1304833"/>
    <lineage>
        <taxon>Bacteria</taxon>
        <taxon>Bacillati</taxon>
        <taxon>Cyanobacteriota</taxon>
        <taxon>Cyanophyceae</taxon>
        <taxon>Nostocales</taxon>
        <taxon>Tolypothrichaceae</taxon>
        <taxon>Hassallia</taxon>
    </lineage>
</organism>
<dbReference type="InterPro" id="IPR049251">
    <property type="entry name" value="DUF6884"/>
</dbReference>
<name>A0A846HD70_9CYAN</name>
<dbReference type="AlphaFoldDB" id="A0A846HD70"/>
<reference evidence="2 3" key="1">
    <citation type="journal article" date="2015" name="Genome Announc.">
        <title>Draft Genome Sequence of Cyanobacterium Hassallia byssoidea Strain VB512170, Isolated from Monuments in India.</title>
        <authorList>
            <person name="Singh D."/>
            <person name="Chandrababunaidu M.M."/>
            <person name="Panda A."/>
            <person name="Sen D."/>
            <person name="Bhattacharyya S."/>
            <person name="Adhikary S.P."/>
            <person name="Tripathy S."/>
        </authorList>
    </citation>
    <scope>NUCLEOTIDE SEQUENCE [LARGE SCALE GENOMIC DNA]</scope>
    <source>
        <strain evidence="2 3">VB512170</strain>
    </source>
</reference>
<dbReference type="Proteomes" id="UP000031549">
    <property type="component" value="Unassembled WGS sequence"/>
</dbReference>
<evidence type="ECO:0000313" key="2">
    <source>
        <dbReference type="EMBL" id="NEU75305.1"/>
    </source>
</evidence>
<dbReference type="Gene3D" id="3.20.20.105">
    <property type="entry name" value="Queuine tRNA-ribosyltransferase-like"/>
    <property type="match status" value="1"/>
</dbReference>
<protein>
    <recommendedName>
        <fullName evidence="1">DUF6884 domain-containing protein</fullName>
    </recommendedName>
</protein>
<dbReference type="InterPro" id="IPR036511">
    <property type="entry name" value="TGT-like_sf"/>
</dbReference>
<gene>
    <name evidence="2" type="ORF">PI95_022795</name>
</gene>
<sequence>MKPGFYAVLGKRDYWKINDKKVGIWELTEYQPAGWLCSLAIKPEVMPQNCDIIHDCGAFGYRKQDYPTINGQYVDAQWAANRYRERSREGDTVTCPDNLLLRNIEWRRQYNLEQAQTFIKIAEEKLPGRIPLAVIHGLSLQEKVEYALKIYQLGYKNLGIGGLAVQAKEYSANLHIIKTIVQKIHSLDKTVHFHVFGLCSPQYAKAFFKIGISFDGSTHARETFSSNTLLFNNGENLLRYPAHQAPRCSCRVCALTKRFFVGSIARNHNSDRASSIIRLTHNLNSLLAIYHYIKKPETLCLVAGCGKQTNQRAAAKDLYCSQRFQACRNYAQTQVRWQILSPLHRLLEPEKVISPYDKSPYSLSPKERQMWAQQVVDKLIKITNPNIEIVFLTGKVYRQQVIPILQKHGYITRIPMEGLGIGQQIRWLLNQSLAPKQLTLKL</sequence>
<accession>A0A846HD70</accession>
<keyword evidence="3" id="KW-1185">Reference proteome</keyword>
<dbReference type="EMBL" id="JTCM02000065">
    <property type="protein sequence ID" value="NEU75305.1"/>
    <property type="molecule type" value="Genomic_DNA"/>
</dbReference>